<dbReference type="EMBL" id="LSSL01000422">
    <property type="protein sequence ID" value="OLY84650.1"/>
    <property type="molecule type" value="Genomic_DNA"/>
</dbReference>
<evidence type="ECO:0000313" key="2">
    <source>
        <dbReference type="Proteomes" id="UP000187455"/>
    </source>
</evidence>
<sequence length="273" mass="30945">MKIFNLIFLAGVFGLPRNFQISERLKSRGKSTLNTRSTFKFHLETGPSAQRISLMARDRVNSDLDSINGYSFFAYGDPVRPPKITKYEGFEKITSDPVKTQGIPPEHPIPHSNKPLIGLPSFRLDPEEIHPDRNNPIPQTPIRLNNKAPEAKFEGGSINPDRASFSSFEDMVIMDSKKKIQSNLQSDRFYIENSDRNIGYYHTLFPEQGYGNRKNHSPENKLEELDGSFEYKDISDSGNSLYVVLNDPDNIEDTQIAFVPLPHGTSRIQNISV</sequence>
<reference evidence="1 2" key="1">
    <citation type="journal article" date="2016" name="Mol. Biol. Evol.">
        <title>Genome-Wide Survey of Gut Fungi (Harpellales) Reveals the First Horizontally Transferred Ubiquitin Gene from a Mosquito Host.</title>
        <authorList>
            <person name="Wang Y."/>
            <person name="White M.M."/>
            <person name="Kvist S."/>
            <person name="Moncalvo J.M."/>
        </authorList>
    </citation>
    <scope>NUCLEOTIDE SEQUENCE [LARGE SCALE GENOMIC DNA]</scope>
    <source>
        <strain evidence="1 2">ALG-7-W6</strain>
    </source>
</reference>
<proteinExistence type="predicted"/>
<gene>
    <name evidence="1" type="ORF">AYI68_g1185</name>
</gene>
<protein>
    <submittedName>
        <fullName evidence="1">Uncharacterized protein</fullName>
    </submittedName>
</protein>
<organism evidence="1 2">
    <name type="scientific">Smittium mucronatum</name>
    <dbReference type="NCBI Taxonomy" id="133383"/>
    <lineage>
        <taxon>Eukaryota</taxon>
        <taxon>Fungi</taxon>
        <taxon>Fungi incertae sedis</taxon>
        <taxon>Zoopagomycota</taxon>
        <taxon>Kickxellomycotina</taxon>
        <taxon>Harpellomycetes</taxon>
        <taxon>Harpellales</taxon>
        <taxon>Legeriomycetaceae</taxon>
        <taxon>Smittium</taxon>
    </lineage>
</organism>
<keyword evidence="2" id="KW-1185">Reference proteome</keyword>
<evidence type="ECO:0000313" key="1">
    <source>
        <dbReference type="EMBL" id="OLY84650.1"/>
    </source>
</evidence>
<comment type="caution">
    <text evidence="1">The sequence shown here is derived from an EMBL/GenBank/DDBJ whole genome shotgun (WGS) entry which is preliminary data.</text>
</comment>
<dbReference type="Proteomes" id="UP000187455">
    <property type="component" value="Unassembled WGS sequence"/>
</dbReference>
<name>A0A1R0H635_9FUNG</name>
<accession>A0A1R0H635</accession>
<dbReference type="AlphaFoldDB" id="A0A1R0H635"/>